<protein>
    <submittedName>
        <fullName evidence="2">Uncharacterized protein</fullName>
    </submittedName>
</protein>
<proteinExistence type="predicted"/>
<dbReference type="EMBL" id="KL142368">
    <property type="protein sequence ID" value="KDR83666.1"/>
    <property type="molecule type" value="Genomic_DNA"/>
</dbReference>
<organism evidence="2 3">
    <name type="scientific">Galerina marginata (strain CBS 339.88)</name>
    <dbReference type="NCBI Taxonomy" id="685588"/>
    <lineage>
        <taxon>Eukaryota</taxon>
        <taxon>Fungi</taxon>
        <taxon>Dikarya</taxon>
        <taxon>Basidiomycota</taxon>
        <taxon>Agaricomycotina</taxon>
        <taxon>Agaricomycetes</taxon>
        <taxon>Agaricomycetidae</taxon>
        <taxon>Agaricales</taxon>
        <taxon>Agaricineae</taxon>
        <taxon>Strophariaceae</taxon>
        <taxon>Galerina</taxon>
    </lineage>
</organism>
<reference evidence="3" key="1">
    <citation type="journal article" date="2014" name="Proc. Natl. Acad. Sci. U.S.A.">
        <title>Extensive sampling of basidiomycete genomes demonstrates inadequacy of the white-rot/brown-rot paradigm for wood decay fungi.</title>
        <authorList>
            <person name="Riley R."/>
            <person name="Salamov A.A."/>
            <person name="Brown D.W."/>
            <person name="Nagy L.G."/>
            <person name="Floudas D."/>
            <person name="Held B.W."/>
            <person name="Levasseur A."/>
            <person name="Lombard V."/>
            <person name="Morin E."/>
            <person name="Otillar R."/>
            <person name="Lindquist E.A."/>
            <person name="Sun H."/>
            <person name="LaButti K.M."/>
            <person name="Schmutz J."/>
            <person name="Jabbour D."/>
            <person name="Luo H."/>
            <person name="Baker S.E."/>
            <person name="Pisabarro A.G."/>
            <person name="Walton J.D."/>
            <person name="Blanchette R.A."/>
            <person name="Henrissat B."/>
            <person name="Martin F."/>
            <person name="Cullen D."/>
            <person name="Hibbett D.S."/>
            <person name="Grigoriev I.V."/>
        </authorList>
    </citation>
    <scope>NUCLEOTIDE SEQUENCE [LARGE SCALE GENOMIC DNA]</scope>
    <source>
        <strain evidence="3">CBS 339.88</strain>
    </source>
</reference>
<feature type="compositionally biased region" description="Polar residues" evidence="1">
    <location>
        <begin position="365"/>
        <end position="374"/>
    </location>
</feature>
<evidence type="ECO:0000256" key="1">
    <source>
        <dbReference type="SAM" id="MobiDB-lite"/>
    </source>
</evidence>
<name>A0A067TKH9_GALM3</name>
<gene>
    <name evidence="2" type="ORF">GALMADRAFT_1338794</name>
</gene>
<dbReference type="OrthoDB" id="514070at2759"/>
<dbReference type="Proteomes" id="UP000027222">
    <property type="component" value="Unassembled WGS sequence"/>
</dbReference>
<dbReference type="HOGENOM" id="CLU_046576_1_0_1"/>
<feature type="compositionally biased region" description="Polar residues" evidence="1">
    <location>
        <begin position="116"/>
        <end position="129"/>
    </location>
</feature>
<sequence>MEPSSDDAKITLPNFLKILTSNNTPMPKAMAIAGKVSVPDANPDICAVHIDNAFIRYKEYNTPSTLAQLTEVKLKAAGIDSQEDRKLTLNALRKAGYASKRKPLTKVKVAPIAEASGSQAPTSGSTSAAPTAVELLTTPTKRKRKKPDDTNEFLPSGPTEETDKVGSLDFGEVLDEEILKGKSTVINRAPVMMAWAMLIAERMHFSREEALSIASVYTEMNAVTKGVSLGIYNEDEDRGREASKDGPQPYVELMGRRPLYRTRAGQWRALANGNPTPPGTAFSYISRAFRQTTPHVIGALKLLADSYTAHELNNMAWSLYAEFRPEVNQWGKRSEIRCEDILELRKKNSLPVQEDVRLGSHENPMVNNVSSQGKLGTPDERTQKKARVLTLEEYEAALDLDTTFDNVNLDFLDTPITLGISSSSTD</sequence>
<feature type="region of interest" description="Disordered" evidence="1">
    <location>
        <begin position="362"/>
        <end position="381"/>
    </location>
</feature>
<accession>A0A067TKH9</accession>
<feature type="region of interest" description="Disordered" evidence="1">
    <location>
        <begin position="114"/>
        <end position="165"/>
    </location>
</feature>
<keyword evidence="3" id="KW-1185">Reference proteome</keyword>
<evidence type="ECO:0000313" key="3">
    <source>
        <dbReference type="Proteomes" id="UP000027222"/>
    </source>
</evidence>
<dbReference type="AlphaFoldDB" id="A0A067TKH9"/>
<evidence type="ECO:0000313" key="2">
    <source>
        <dbReference type="EMBL" id="KDR83666.1"/>
    </source>
</evidence>